<dbReference type="AlphaFoldDB" id="W4Q9E5"/>
<protein>
    <submittedName>
        <fullName evidence="1">Uncharacterized protein</fullName>
    </submittedName>
</protein>
<gene>
    <name evidence="1" type="ORF">JCM9140_4840</name>
</gene>
<reference evidence="1" key="1">
    <citation type="journal article" date="2014" name="Genome Announc.">
        <title>Draft Genome Sequences of Three Alkaliphilic Bacillus Strains, Bacillus wakoensis JCM 9140T, Bacillus akibai JCM 9157T, and Bacillus hemicellulosilyticus JCM 9152T.</title>
        <authorList>
            <person name="Yuki M."/>
            <person name="Oshima K."/>
            <person name="Suda W."/>
            <person name="Oshida Y."/>
            <person name="Kitamura K."/>
            <person name="Iida T."/>
            <person name="Hattori M."/>
            <person name="Ohkuma M."/>
        </authorList>
    </citation>
    <scope>NUCLEOTIDE SEQUENCE [LARGE SCALE GENOMIC DNA]</scope>
    <source>
        <strain evidence="1">JCM 9140</strain>
    </source>
</reference>
<dbReference type="Proteomes" id="UP000018890">
    <property type="component" value="Unassembled WGS sequence"/>
</dbReference>
<dbReference type="EMBL" id="BAUT01000132">
    <property type="protein sequence ID" value="GAE28592.1"/>
    <property type="molecule type" value="Genomic_DNA"/>
</dbReference>
<evidence type="ECO:0000313" key="2">
    <source>
        <dbReference type="Proteomes" id="UP000018890"/>
    </source>
</evidence>
<name>W4Q9E5_9BACI</name>
<proteinExistence type="predicted"/>
<accession>W4Q9E5</accession>
<organism evidence="1 2">
    <name type="scientific">Halalkalibacter wakoensis JCM 9140</name>
    <dbReference type="NCBI Taxonomy" id="1236970"/>
    <lineage>
        <taxon>Bacteria</taxon>
        <taxon>Bacillati</taxon>
        <taxon>Bacillota</taxon>
        <taxon>Bacilli</taxon>
        <taxon>Bacillales</taxon>
        <taxon>Bacillaceae</taxon>
        <taxon>Halalkalibacter</taxon>
    </lineage>
</organism>
<sequence>MLTNRSHTYKGMVHQYIDQRANTVLDYDNKDNLELMAAYETDKNELIWIGKINCGSQSLNNQYKKISHL</sequence>
<evidence type="ECO:0000313" key="1">
    <source>
        <dbReference type="EMBL" id="GAE28592.1"/>
    </source>
</evidence>
<keyword evidence="2" id="KW-1185">Reference proteome</keyword>
<comment type="caution">
    <text evidence="1">The sequence shown here is derived from an EMBL/GenBank/DDBJ whole genome shotgun (WGS) entry which is preliminary data.</text>
</comment>